<keyword evidence="6" id="KW-0805">Transcription regulation</keyword>
<dbReference type="EMBL" id="JACCFW010000001">
    <property type="protein sequence ID" value="NYJ75638.1"/>
    <property type="molecule type" value="Genomic_DNA"/>
</dbReference>
<dbReference type="InterPro" id="IPR051474">
    <property type="entry name" value="Anti-sigma-K/W_factor"/>
</dbReference>
<evidence type="ECO:0000259" key="13">
    <source>
        <dbReference type="Pfam" id="PF10099"/>
    </source>
</evidence>
<dbReference type="PANTHER" id="PTHR37461:SF1">
    <property type="entry name" value="ANTI-SIGMA-K FACTOR RSKA"/>
    <property type="match status" value="1"/>
</dbReference>
<keyword evidence="15" id="KW-1185">Reference proteome</keyword>
<organism evidence="14 15">
    <name type="scientific">Allobranchiibius huperziae</name>
    <dbReference type="NCBI Taxonomy" id="1874116"/>
    <lineage>
        <taxon>Bacteria</taxon>
        <taxon>Bacillati</taxon>
        <taxon>Actinomycetota</taxon>
        <taxon>Actinomycetes</taxon>
        <taxon>Micrococcales</taxon>
        <taxon>Dermacoccaceae</taxon>
        <taxon>Allobranchiibius</taxon>
    </lineage>
</organism>
<keyword evidence="3" id="KW-1003">Cell membrane</keyword>
<evidence type="ECO:0000256" key="1">
    <source>
        <dbReference type="ARBA" id="ARBA00004167"/>
    </source>
</evidence>
<name>A0A853DFR0_9MICO</name>
<evidence type="ECO:0000313" key="14">
    <source>
        <dbReference type="EMBL" id="NYJ75638.1"/>
    </source>
</evidence>
<sequence>MTNDTHIDAVGYALDAVDDLERARSERHLQDCESCRREVAEVAELTVTLASDVPPLAPSPDVRSSLLAQIQHTPQTPSSRAERSIGARSARTSGRKRRAVLGLVAAAAVVVAGAGVIHAQPWAGSSNGVTNAQSRIEHAPDATRQTVQFQGGTVTVISSRSLNQAVATLHKVAATKGDTTYQGWFIKSDGPTNAGILKTDHTNRLTANVQGAKEFDITVEPAGGSQVPTKTPILALPLTTT</sequence>
<evidence type="ECO:0000256" key="10">
    <source>
        <dbReference type="ARBA" id="ARBA00030803"/>
    </source>
</evidence>
<evidence type="ECO:0000256" key="12">
    <source>
        <dbReference type="SAM" id="Phobius"/>
    </source>
</evidence>
<feature type="compositionally biased region" description="Polar residues" evidence="11">
    <location>
        <begin position="70"/>
        <end position="79"/>
    </location>
</feature>
<accession>A0A853DFR0</accession>
<dbReference type="PANTHER" id="PTHR37461">
    <property type="entry name" value="ANTI-SIGMA-K FACTOR RSKA"/>
    <property type="match status" value="1"/>
</dbReference>
<dbReference type="GO" id="GO:0016989">
    <property type="term" value="F:sigma factor antagonist activity"/>
    <property type="evidence" value="ECO:0007669"/>
    <property type="project" value="TreeGrafter"/>
</dbReference>
<dbReference type="InterPro" id="IPR018764">
    <property type="entry name" value="RskA_C"/>
</dbReference>
<evidence type="ECO:0000256" key="2">
    <source>
        <dbReference type="ARBA" id="ARBA00004236"/>
    </source>
</evidence>
<feature type="domain" description="Anti-sigma K factor RskA C-terminal" evidence="13">
    <location>
        <begin position="103"/>
        <end position="232"/>
    </location>
</feature>
<evidence type="ECO:0000256" key="6">
    <source>
        <dbReference type="ARBA" id="ARBA00023015"/>
    </source>
</evidence>
<evidence type="ECO:0000256" key="11">
    <source>
        <dbReference type="SAM" id="MobiDB-lite"/>
    </source>
</evidence>
<dbReference type="AlphaFoldDB" id="A0A853DFR0"/>
<keyword evidence="4 12" id="KW-0812">Transmembrane</keyword>
<proteinExistence type="predicted"/>
<dbReference type="Proteomes" id="UP000571817">
    <property type="component" value="Unassembled WGS sequence"/>
</dbReference>
<dbReference type="RefSeq" id="WP_179482465.1">
    <property type="nucleotide sequence ID" value="NZ_JACCFW010000001.1"/>
</dbReference>
<evidence type="ECO:0000256" key="3">
    <source>
        <dbReference type="ARBA" id="ARBA00022475"/>
    </source>
</evidence>
<comment type="subcellular location">
    <subcellularLocation>
        <location evidence="2">Cell membrane</location>
    </subcellularLocation>
    <subcellularLocation>
        <location evidence="1">Membrane</location>
        <topology evidence="1">Single-pass membrane protein</topology>
    </subcellularLocation>
</comment>
<feature type="region of interest" description="Disordered" evidence="11">
    <location>
        <begin position="70"/>
        <end position="92"/>
    </location>
</feature>
<evidence type="ECO:0000313" key="15">
    <source>
        <dbReference type="Proteomes" id="UP000571817"/>
    </source>
</evidence>
<comment type="caution">
    <text evidence="14">The sequence shown here is derived from an EMBL/GenBank/DDBJ whole genome shotgun (WGS) entry which is preliminary data.</text>
</comment>
<evidence type="ECO:0000256" key="5">
    <source>
        <dbReference type="ARBA" id="ARBA00022989"/>
    </source>
</evidence>
<dbReference type="GO" id="GO:0005886">
    <property type="term" value="C:plasma membrane"/>
    <property type="evidence" value="ECO:0007669"/>
    <property type="project" value="UniProtKB-SubCell"/>
</dbReference>
<keyword evidence="8" id="KW-0804">Transcription</keyword>
<keyword evidence="7 12" id="KW-0472">Membrane</keyword>
<protein>
    <recommendedName>
        <fullName evidence="10">Regulator of SigK</fullName>
    </recommendedName>
    <alternativeName>
        <fullName evidence="9">Sigma-K anti-sigma factor RskA</fullName>
    </alternativeName>
</protein>
<feature type="transmembrane region" description="Helical" evidence="12">
    <location>
        <begin position="99"/>
        <end position="117"/>
    </location>
</feature>
<evidence type="ECO:0000256" key="8">
    <source>
        <dbReference type="ARBA" id="ARBA00023163"/>
    </source>
</evidence>
<gene>
    <name evidence="14" type="ORF">HNR15_002601</name>
</gene>
<dbReference type="InterPro" id="IPR041916">
    <property type="entry name" value="Anti_sigma_zinc_sf"/>
</dbReference>
<dbReference type="Gene3D" id="1.10.10.1320">
    <property type="entry name" value="Anti-sigma factor, zinc-finger domain"/>
    <property type="match status" value="1"/>
</dbReference>
<reference evidence="14 15" key="1">
    <citation type="submission" date="2020-07" db="EMBL/GenBank/DDBJ databases">
        <title>Sequencing the genomes of 1000 actinobacteria strains.</title>
        <authorList>
            <person name="Klenk H.-P."/>
        </authorList>
    </citation>
    <scope>NUCLEOTIDE SEQUENCE [LARGE SCALE GENOMIC DNA]</scope>
    <source>
        <strain evidence="14 15">DSM 29531</strain>
    </source>
</reference>
<evidence type="ECO:0000256" key="7">
    <source>
        <dbReference type="ARBA" id="ARBA00023136"/>
    </source>
</evidence>
<evidence type="ECO:0000256" key="4">
    <source>
        <dbReference type="ARBA" id="ARBA00022692"/>
    </source>
</evidence>
<evidence type="ECO:0000256" key="9">
    <source>
        <dbReference type="ARBA" id="ARBA00029829"/>
    </source>
</evidence>
<dbReference type="GO" id="GO:0006417">
    <property type="term" value="P:regulation of translation"/>
    <property type="evidence" value="ECO:0007669"/>
    <property type="project" value="TreeGrafter"/>
</dbReference>
<dbReference type="Pfam" id="PF10099">
    <property type="entry name" value="RskA_C"/>
    <property type="match status" value="1"/>
</dbReference>
<keyword evidence="5 12" id="KW-1133">Transmembrane helix</keyword>